<dbReference type="Gene3D" id="3.20.20.140">
    <property type="entry name" value="Metal-dependent hydrolases"/>
    <property type="match status" value="1"/>
</dbReference>
<dbReference type="Proteomes" id="UP000886721">
    <property type="component" value="Unassembled WGS sequence"/>
</dbReference>
<sequence>MIDLHLHSTCSDGTLSPTELAAKINDLHLYGFSLTDHDTVEGIPEILSSQLDPEIIFIPGIELSCDAAKHEIHILGYGIDWKNSHLSKQLSSLREGRQKRNFDMIKLFQKDGYPITLEKLQNGNPDTVITRAHFARVLLEEGICKSKDQAFRTFLGENCKYFLPKPFFAPEDALHLILQAGGVPVLAHPFQYKFSNQELQNLIEQLTKQGLQGLEIYHSSQHINQTIALTQWAKKYHLIGTGGSDFHGSNKPDISIGTGRGSLHVPNHLMDQLLSRLK</sequence>
<dbReference type="Pfam" id="PF02811">
    <property type="entry name" value="PHP"/>
    <property type="match status" value="1"/>
</dbReference>
<dbReference type="SMART" id="SM00481">
    <property type="entry name" value="POLIIIAc"/>
    <property type="match status" value="1"/>
</dbReference>
<evidence type="ECO:0000313" key="3">
    <source>
        <dbReference type="Proteomes" id="UP000886721"/>
    </source>
</evidence>
<dbReference type="GO" id="GO:0035312">
    <property type="term" value="F:5'-3' DNA exonuclease activity"/>
    <property type="evidence" value="ECO:0007669"/>
    <property type="project" value="TreeGrafter"/>
</dbReference>
<dbReference type="InterPro" id="IPR016195">
    <property type="entry name" value="Pol/histidinol_Pase-like"/>
</dbReference>
<evidence type="ECO:0000313" key="2">
    <source>
        <dbReference type="EMBL" id="HIX68290.1"/>
    </source>
</evidence>
<dbReference type="PANTHER" id="PTHR42924">
    <property type="entry name" value="EXONUCLEASE"/>
    <property type="match status" value="1"/>
</dbReference>
<gene>
    <name evidence="2" type="ORF">H9735_09280</name>
</gene>
<proteinExistence type="predicted"/>
<comment type="caution">
    <text evidence="2">The sequence shown here is derived from an EMBL/GenBank/DDBJ whole genome shotgun (WGS) entry which is preliminary data.</text>
</comment>
<dbReference type="EMBL" id="DXEM01000031">
    <property type="protein sequence ID" value="HIX68290.1"/>
    <property type="molecule type" value="Genomic_DNA"/>
</dbReference>
<dbReference type="GO" id="GO:0004534">
    <property type="term" value="F:5'-3' RNA exonuclease activity"/>
    <property type="evidence" value="ECO:0007669"/>
    <property type="project" value="TreeGrafter"/>
</dbReference>
<reference evidence="2" key="2">
    <citation type="submission" date="2021-04" db="EMBL/GenBank/DDBJ databases">
        <authorList>
            <person name="Gilroy R."/>
        </authorList>
    </citation>
    <scope>NUCLEOTIDE SEQUENCE</scope>
    <source>
        <strain evidence="2">CHK191-13928</strain>
    </source>
</reference>
<name>A0A9D2B9I9_9FIRM</name>
<dbReference type="PANTHER" id="PTHR42924:SF3">
    <property type="entry name" value="POLYMERASE_HISTIDINOL PHOSPHATASE N-TERMINAL DOMAIN-CONTAINING PROTEIN"/>
    <property type="match status" value="1"/>
</dbReference>
<dbReference type="InterPro" id="IPR003141">
    <property type="entry name" value="Pol/His_phosphatase_N"/>
</dbReference>
<dbReference type="SUPFAM" id="SSF89550">
    <property type="entry name" value="PHP domain-like"/>
    <property type="match status" value="1"/>
</dbReference>
<accession>A0A9D2B9I9</accession>
<evidence type="ECO:0000259" key="1">
    <source>
        <dbReference type="SMART" id="SM00481"/>
    </source>
</evidence>
<dbReference type="InterPro" id="IPR004013">
    <property type="entry name" value="PHP_dom"/>
</dbReference>
<dbReference type="Gene3D" id="1.10.150.650">
    <property type="match status" value="1"/>
</dbReference>
<reference evidence="2" key="1">
    <citation type="journal article" date="2021" name="PeerJ">
        <title>Extensive microbial diversity within the chicken gut microbiome revealed by metagenomics and culture.</title>
        <authorList>
            <person name="Gilroy R."/>
            <person name="Ravi A."/>
            <person name="Getino M."/>
            <person name="Pursley I."/>
            <person name="Horton D.L."/>
            <person name="Alikhan N.F."/>
            <person name="Baker D."/>
            <person name="Gharbi K."/>
            <person name="Hall N."/>
            <person name="Watson M."/>
            <person name="Adriaenssens E.M."/>
            <person name="Foster-Nyarko E."/>
            <person name="Jarju S."/>
            <person name="Secka A."/>
            <person name="Antonio M."/>
            <person name="Oren A."/>
            <person name="Chaudhuri R.R."/>
            <person name="La Ragione R."/>
            <person name="Hildebrand F."/>
            <person name="Pallen M.J."/>
        </authorList>
    </citation>
    <scope>NUCLEOTIDE SEQUENCE</scope>
    <source>
        <strain evidence="2">CHK191-13928</strain>
    </source>
</reference>
<protein>
    <submittedName>
        <fullName evidence="2">PHP domain-containing protein</fullName>
    </submittedName>
</protein>
<dbReference type="AlphaFoldDB" id="A0A9D2B9I9"/>
<dbReference type="CDD" id="cd07438">
    <property type="entry name" value="PHP_HisPPase_AMP"/>
    <property type="match status" value="1"/>
</dbReference>
<feature type="domain" description="Polymerase/histidinol phosphatase N-terminal" evidence="1">
    <location>
        <begin position="2"/>
        <end position="67"/>
    </location>
</feature>
<organism evidence="2 3">
    <name type="scientific">Candidatus Anaerostipes excrementavium</name>
    <dbReference type="NCBI Taxonomy" id="2838463"/>
    <lineage>
        <taxon>Bacteria</taxon>
        <taxon>Bacillati</taxon>
        <taxon>Bacillota</taxon>
        <taxon>Clostridia</taxon>
        <taxon>Lachnospirales</taxon>
        <taxon>Lachnospiraceae</taxon>
        <taxon>Anaerostipes</taxon>
    </lineage>
</organism>
<dbReference type="InterPro" id="IPR052018">
    <property type="entry name" value="PHP_domain"/>
</dbReference>